<evidence type="ECO:0000259" key="6">
    <source>
        <dbReference type="PROSITE" id="PS51299"/>
    </source>
</evidence>
<name>A0A5N6KPR9_9ROSI</name>
<dbReference type="InterPro" id="IPR051642">
    <property type="entry name" value="SWI6-like"/>
</dbReference>
<feature type="coiled-coil region" evidence="4">
    <location>
        <begin position="771"/>
        <end position="805"/>
    </location>
</feature>
<dbReference type="SMART" id="SM00248">
    <property type="entry name" value="ANK"/>
    <property type="match status" value="2"/>
</dbReference>
<feature type="domain" description="HTH APSES-type" evidence="6">
    <location>
        <begin position="88"/>
        <end position="195"/>
    </location>
</feature>
<feature type="compositionally biased region" description="Low complexity" evidence="5">
    <location>
        <begin position="262"/>
        <end position="293"/>
    </location>
</feature>
<dbReference type="SUPFAM" id="SSF54616">
    <property type="entry name" value="DNA-binding domain of Mlu1-box binding protein MBP1"/>
    <property type="match status" value="1"/>
</dbReference>
<dbReference type="Pfam" id="PF04383">
    <property type="entry name" value="KilA-N"/>
    <property type="match status" value="1"/>
</dbReference>
<keyword evidence="8" id="KW-1185">Reference proteome</keyword>
<dbReference type="Gene3D" id="1.25.40.20">
    <property type="entry name" value="Ankyrin repeat-containing domain"/>
    <property type="match status" value="1"/>
</dbReference>
<keyword evidence="4" id="KW-0175">Coiled coil</keyword>
<feature type="compositionally biased region" description="Polar residues" evidence="5">
    <location>
        <begin position="48"/>
        <end position="69"/>
    </location>
</feature>
<proteinExistence type="predicted"/>
<feature type="region of interest" description="Disordered" evidence="5">
    <location>
        <begin position="34"/>
        <end position="83"/>
    </location>
</feature>
<dbReference type="InterPro" id="IPR002110">
    <property type="entry name" value="Ankyrin_rpt"/>
</dbReference>
<evidence type="ECO:0000256" key="2">
    <source>
        <dbReference type="ARBA" id="ARBA00023043"/>
    </source>
</evidence>
<reference evidence="7 8" key="1">
    <citation type="submission" date="2019-06" db="EMBL/GenBank/DDBJ databases">
        <title>A chromosomal-level reference genome of Carpinus fangiana (Coryloideae, Betulaceae).</title>
        <authorList>
            <person name="Yang X."/>
            <person name="Wang Z."/>
            <person name="Zhang L."/>
            <person name="Hao G."/>
            <person name="Liu J."/>
            <person name="Yang Y."/>
        </authorList>
    </citation>
    <scope>NUCLEOTIDE SEQUENCE [LARGE SCALE GENOMIC DNA]</scope>
    <source>
        <strain evidence="7">Cfa_2016G</strain>
        <tissue evidence="7">Leaf</tissue>
    </source>
</reference>
<dbReference type="SMART" id="SM01252">
    <property type="entry name" value="KilA-N"/>
    <property type="match status" value="1"/>
</dbReference>
<feature type="region of interest" description="Disordered" evidence="5">
    <location>
        <begin position="606"/>
        <end position="629"/>
    </location>
</feature>
<dbReference type="FunFam" id="3.10.260.10:FF:000001">
    <property type="entry name" value="APSES transcription factor (MbpA)"/>
    <property type="match status" value="1"/>
</dbReference>
<organism evidence="7 8">
    <name type="scientific">Carpinus fangiana</name>
    <dbReference type="NCBI Taxonomy" id="176857"/>
    <lineage>
        <taxon>Eukaryota</taxon>
        <taxon>Viridiplantae</taxon>
        <taxon>Streptophyta</taxon>
        <taxon>Embryophyta</taxon>
        <taxon>Tracheophyta</taxon>
        <taxon>Spermatophyta</taxon>
        <taxon>Magnoliopsida</taxon>
        <taxon>eudicotyledons</taxon>
        <taxon>Gunneridae</taxon>
        <taxon>Pentapetalae</taxon>
        <taxon>rosids</taxon>
        <taxon>fabids</taxon>
        <taxon>Fagales</taxon>
        <taxon>Betulaceae</taxon>
        <taxon>Carpinus</taxon>
    </lineage>
</organism>
<dbReference type="Proteomes" id="UP000327013">
    <property type="component" value="Unassembled WGS sequence"/>
</dbReference>
<comment type="caution">
    <text evidence="7">The sequence shown here is derived from an EMBL/GenBank/DDBJ whole genome shotgun (WGS) entry which is preliminary data.</text>
</comment>
<dbReference type="PROSITE" id="PS50088">
    <property type="entry name" value="ANK_REPEAT"/>
    <property type="match status" value="2"/>
</dbReference>
<dbReference type="GO" id="GO:0001228">
    <property type="term" value="F:DNA-binding transcription activator activity, RNA polymerase II-specific"/>
    <property type="evidence" value="ECO:0007669"/>
    <property type="project" value="UniProtKB-ARBA"/>
</dbReference>
<feature type="region of interest" description="Disordered" evidence="5">
    <location>
        <begin position="307"/>
        <end position="334"/>
    </location>
</feature>
<feature type="compositionally biased region" description="Polar residues" evidence="5">
    <location>
        <begin position="608"/>
        <end position="626"/>
    </location>
</feature>
<dbReference type="GO" id="GO:0030907">
    <property type="term" value="C:MBF transcription complex"/>
    <property type="evidence" value="ECO:0007669"/>
    <property type="project" value="TreeGrafter"/>
</dbReference>
<evidence type="ECO:0000256" key="4">
    <source>
        <dbReference type="SAM" id="Coils"/>
    </source>
</evidence>
<dbReference type="PANTHER" id="PTHR43828">
    <property type="entry name" value="ASPARAGINASE"/>
    <property type="match status" value="1"/>
</dbReference>
<dbReference type="OrthoDB" id="1602144at2759"/>
<dbReference type="SUPFAM" id="SSF48403">
    <property type="entry name" value="Ankyrin repeat"/>
    <property type="match status" value="1"/>
</dbReference>
<dbReference type="GO" id="GO:0003713">
    <property type="term" value="F:transcription coactivator activity"/>
    <property type="evidence" value="ECO:0007669"/>
    <property type="project" value="TreeGrafter"/>
</dbReference>
<dbReference type="InterPro" id="IPR018004">
    <property type="entry name" value="KilA/APSES_HTH"/>
</dbReference>
<protein>
    <recommendedName>
        <fullName evidence="6">HTH APSES-type domain-containing protein</fullName>
    </recommendedName>
</protein>
<dbReference type="InterPro" id="IPR036887">
    <property type="entry name" value="HTH_APSES_sf"/>
</dbReference>
<dbReference type="AlphaFoldDB" id="A0A5N6KPR9"/>
<accession>A0A5N6KPR9</accession>
<keyword evidence="2 3" id="KW-0040">ANK repeat</keyword>
<feature type="region of interest" description="Disordered" evidence="5">
    <location>
        <begin position="250"/>
        <end position="293"/>
    </location>
</feature>
<dbReference type="GO" id="GO:0003677">
    <property type="term" value="F:DNA binding"/>
    <property type="evidence" value="ECO:0007669"/>
    <property type="project" value="InterPro"/>
</dbReference>
<dbReference type="PANTHER" id="PTHR43828:SF3">
    <property type="entry name" value="CHROMO DOMAIN-CONTAINING PROTEIN"/>
    <property type="match status" value="1"/>
</dbReference>
<dbReference type="InterPro" id="IPR003163">
    <property type="entry name" value="Tscrpt_reg_HTH_APSES-type"/>
</dbReference>
<dbReference type="Gene3D" id="3.10.260.10">
    <property type="entry name" value="Transcription regulator HTH, APSES-type DNA-binding domain"/>
    <property type="match status" value="1"/>
</dbReference>
<sequence>MAAYNPYGSSSQPLSSFISNPSADMASFDSRAHSFAGHNPHAHHAGMTASTHSHHMSQTSVGSFRSSGEPNGHVQHPHQQPPLANPQIYTAVYSNVGVYEMEVNGVAVMRRRSDSWLNATQILKVAGVDKGRRTKILEKEILVGHHEKIQGGYGRYQGTWISYDRGRAFCRQYGVEDILRPLLDYDIASDGGQASNKLDTPTKEQAMAANRKRFYNSSVDNRSNGQAGTFFSNISPTASSALAAMNKISRFDSPMPRPGSAQRRPSSLLRRTSSQQQNSQEFAASQQSMQSFASDRDMDNAFADAAYSAQRQQDDTEPPRKRMKQSASQDPYVQIPLDASLYEETPTEPADSFSMIDANLDMDGIHPLPPLQPPRNESQERKQTILMSLFNDSSRSDYTSHPPKLQLSGSDLDMPLDTSGNTALHWAATLARVELVRLLIKQGANMMHGNVAGQTPLISAVLVNNTFDRGKFSELLECLGPLIELRDTTGRTLLHHIAVSSGIQGRAQSSKYYLDSLLEFIAFRPGSNPSSQQSFTAKGAQKKRLTISRFMAEVVNVQDKSGNTALNLAARIGNRAIIDQLEEIGADFYLANNTNFRPVDFGVVPKQQAASPGQPTQSVDSSQSKPPSEIDKIREEILATMSAVLNQTSQNYGTELAKKQAQIDTTTSTLKTVAQQHKEELARYEALQTRSQERLDRQQKIANLRRAIVESRHSLAEKNLNINVKTEDIGASDRIDLARLPDDEISTFSETYDSTNLLPDQASYLSSLPSTAKLQAHVDAYNDQITSLQRNLEQLTKRSTHHEQQYRKIIALCTGVPERSVEAKLEELVTAVESDGVGGVGLNGVGSNGSAGRVLPADRDMDVSKVRDFLRRVEAVES</sequence>
<dbReference type="PROSITE" id="PS50297">
    <property type="entry name" value="ANK_REP_REGION"/>
    <property type="match status" value="2"/>
</dbReference>
<dbReference type="PROSITE" id="PS51299">
    <property type="entry name" value="HTH_APSES"/>
    <property type="match status" value="1"/>
</dbReference>
<feature type="region of interest" description="Disordered" evidence="5">
    <location>
        <begin position="360"/>
        <end position="380"/>
    </location>
</feature>
<dbReference type="InterPro" id="IPR036770">
    <property type="entry name" value="Ankyrin_rpt-contain_sf"/>
</dbReference>
<keyword evidence="1" id="KW-0677">Repeat</keyword>
<evidence type="ECO:0000256" key="5">
    <source>
        <dbReference type="SAM" id="MobiDB-lite"/>
    </source>
</evidence>
<feature type="region of interest" description="Disordered" evidence="5">
    <location>
        <begin position="391"/>
        <end position="410"/>
    </location>
</feature>
<dbReference type="Pfam" id="PF12796">
    <property type="entry name" value="Ank_2"/>
    <property type="match status" value="1"/>
</dbReference>
<feature type="repeat" description="ANK" evidence="3">
    <location>
        <begin position="419"/>
        <end position="451"/>
    </location>
</feature>
<dbReference type="EMBL" id="VIBQ01000009">
    <property type="protein sequence ID" value="KAB8337065.1"/>
    <property type="molecule type" value="Genomic_DNA"/>
</dbReference>
<evidence type="ECO:0000313" key="8">
    <source>
        <dbReference type="Proteomes" id="UP000327013"/>
    </source>
</evidence>
<feature type="repeat" description="ANK" evidence="3">
    <location>
        <begin position="561"/>
        <end position="593"/>
    </location>
</feature>
<evidence type="ECO:0000313" key="7">
    <source>
        <dbReference type="EMBL" id="KAB8337065.1"/>
    </source>
</evidence>
<evidence type="ECO:0000256" key="1">
    <source>
        <dbReference type="ARBA" id="ARBA00022737"/>
    </source>
</evidence>
<gene>
    <name evidence="7" type="ORF">FH972_021369</name>
</gene>
<evidence type="ECO:0000256" key="3">
    <source>
        <dbReference type="PROSITE-ProRule" id="PRU00023"/>
    </source>
</evidence>
<dbReference type="GO" id="GO:0033309">
    <property type="term" value="C:SBF transcription complex"/>
    <property type="evidence" value="ECO:0007669"/>
    <property type="project" value="TreeGrafter"/>
</dbReference>